<dbReference type="GO" id="GO:0008080">
    <property type="term" value="F:N-acetyltransferase activity"/>
    <property type="evidence" value="ECO:0007669"/>
    <property type="project" value="TreeGrafter"/>
</dbReference>
<keyword evidence="1" id="KW-0808">Transferase</keyword>
<evidence type="ECO:0000313" key="5">
    <source>
        <dbReference type="Proteomes" id="UP000198614"/>
    </source>
</evidence>
<dbReference type="EMBL" id="FNAX01000004">
    <property type="protein sequence ID" value="SDE85119.1"/>
    <property type="molecule type" value="Genomic_DNA"/>
</dbReference>
<reference evidence="4 5" key="1">
    <citation type="submission" date="2016-10" db="EMBL/GenBank/DDBJ databases">
        <authorList>
            <person name="de Groot N.N."/>
        </authorList>
    </citation>
    <scope>NUCLEOTIDE SEQUENCE [LARGE SCALE GENOMIC DNA]</scope>
    <source>
        <strain evidence="4 5">CGMCC 4.1859</strain>
    </source>
</reference>
<dbReference type="NCBIfam" id="NF041716">
    <property type="entry name" value="HxA_phane_GNAT"/>
    <property type="match status" value="1"/>
</dbReference>
<dbReference type="CDD" id="cd04301">
    <property type="entry name" value="NAT_SF"/>
    <property type="match status" value="1"/>
</dbReference>
<dbReference type="Gene3D" id="3.40.630.30">
    <property type="match status" value="1"/>
</dbReference>
<dbReference type="AlphaFoldDB" id="A0A1G7GAR5"/>
<dbReference type="PANTHER" id="PTHR10545">
    <property type="entry name" value="DIAMINE N-ACETYLTRANSFERASE"/>
    <property type="match status" value="1"/>
</dbReference>
<organism evidence="4 5">
    <name type="scientific">Streptomyces griseoaurantiacus</name>
    <dbReference type="NCBI Taxonomy" id="68213"/>
    <lineage>
        <taxon>Bacteria</taxon>
        <taxon>Bacillati</taxon>
        <taxon>Actinomycetota</taxon>
        <taxon>Actinomycetes</taxon>
        <taxon>Kitasatosporales</taxon>
        <taxon>Streptomycetaceae</taxon>
        <taxon>Streptomyces</taxon>
        <taxon>Streptomyces aurantiacus group</taxon>
    </lineage>
</organism>
<evidence type="ECO:0000256" key="1">
    <source>
        <dbReference type="ARBA" id="ARBA00022679"/>
    </source>
</evidence>
<dbReference type="Pfam" id="PF00583">
    <property type="entry name" value="Acetyltransf_1"/>
    <property type="match status" value="1"/>
</dbReference>
<dbReference type="PANTHER" id="PTHR10545:SF29">
    <property type="entry name" value="GH14572P-RELATED"/>
    <property type="match status" value="1"/>
</dbReference>
<keyword evidence="4" id="KW-0687">Ribonucleoprotein</keyword>
<gene>
    <name evidence="4" type="ORF">SAMN05216260_104157</name>
</gene>
<dbReference type="InterPro" id="IPR016181">
    <property type="entry name" value="Acyl_CoA_acyltransferase"/>
</dbReference>
<evidence type="ECO:0000256" key="2">
    <source>
        <dbReference type="ARBA" id="ARBA00023315"/>
    </source>
</evidence>
<sequence length="167" mass="18315">MTSTPSMTTTIRPAGKGDTAALATLIEEIERFYGSTAIQPFEERRAQVEEALFGSPPLASALVVEDETGELVGLAAYSFLWPAAGSSHSLFLKELYVRDSLRRQGVGARLMAELRTIAAARPGCSRVEWMTDRDNPGARAFYRSLGFAELDGKIVYRSEPLGQQRLE</sequence>
<protein>
    <submittedName>
        <fullName evidence="4">Ribosomal protein S18 acetylase RimI</fullName>
    </submittedName>
</protein>
<dbReference type="Proteomes" id="UP000198614">
    <property type="component" value="Unassembled WGS sequence"/>
</dbReference>
<keyword evidence="4" id="KW-0689">Ribosomal protein</keyword>
<name>A0A1G7GAR5_9ACTN</name>
<evidence type="ECO:0000259" key="3">
    <source>
        <dbReference type="PROSITE" id="PS51186"/>
    </source>
</evidence>
<accession>A0A1G7GAR5</accession>
<dbReference type="GO" id="GO:0005840">
    <property type="term" value="C:ribosome"/>
    <property type="evidence" value="ECO:0007669"/>
    <property type="project" value="UniProtKB-KW"/>
</dbReference>
<evidence type="ECO:0000313" key="4">
    <source>
        <dbReference type="EMBL" id="SDE85119.1"/>
    </source>
</evidence>
<keyword evidence="2" id="KW-0012">Acyltransferase</keyword>
<dbReference type="InterPro" id="IPR051016">
    <property type="entry name" value="Diverse_Substrate_AcTransf"/>
</dbReference>
<dbReference type="InterPro" id="IPR000182">
    <property type="entry name" value="GNAT_dom"/>
</dbReference>
<dbReference type="PROSITE" id="PS51186">
    <property type="entry name" value="GNAT"/>
    <property type="match status" value="1"/>
</dbReference>
<dbReference type="SUPFAM" id="SSF55729">
    <property type="entry name" value="Acyl-CoA N-acyltransferases (Nat)"/>
    <property type="match status" value="1"/>
</dbReference>
<feature type="domain" description="N-acetyltransferase" evidence="3">
    <location>
        <begin position="9"/>
        <end position="167"/>
    </location>
</feature>
<proteinExistence type="predicted"/>